<evidence type="ECO:0000256" key="3">
    <source>
        <dbReference type="SAM" id="MobiDB-lite"/>
    </source>
</evidence>
<sequence>MIGGIDVMTGLYHHYQIILIAKMQKSRPGPMRTSCLTCKRRHKKCDQRQPTCQRCEAGDFECLGYSNIPPTKGRPRPAKPPRSLLPRPIKIGGDFKMLEPRVIKSASNRSSQGIQPEDALTTPSASESTSPCGSAFRQATEMHIPSNFGASDDVSSYTQSLQTPQSFPSPSAIKFGHRSIPIAREMIKLCTQISTPLLSSLRIPLDDQWFIEYFLSRMDNMTNHWYFKPTEDQRQRFRHDAYLRINSSKFSRWILLASVAVIESAFTGDTSQVHIHTSLMERIEGSLKAELALELAPCEMRSRWSDWIHVSLIKATFVPGFNTYQVLRSLAPAFLQTTYSHPTLWPNGSDFTRVPLSNILGSLSNELTYFALIDCTYAMASGLPQLIEYDTTIYQRPKHSAPHQWLHSSPTELQLVLTDINACRDKSPHARDWRDIEQQLLTWQSSHAECTFTESWMTIAWHAVQESWRLALLVYLYLAVCGASSDDPRVQPRVKQILQLVGTIKKQEPSDTIASFFIQYLMVGICARSETHRKNVREKLTSVKETKLWIMRASNFVYVLDDLWHGAAAGGRPIKWNDYVRSRETVLPV</sequence>
<keyword evidence="6" id="KW-1185">Reference proteome</keyword>
<evidence type="ECO:0000256" key="1">
    <source>
        <dbReference type="ARBA" id="ARBA00004123"/>
    </source>
</evidence>
<gene>
    <name evidence="5" type="ORF">RSOLAG1IB_06471</name>
</gene>
<dbReference type="Pfam" id="PF11951">
    <property type="entry name" value="Fungal_trans_2"/>
    <property type="match status" value="1"/>
</dbReference>
<dbReference type="InterPro" id="IPR001138">
    <property type="entry name" value="Zn2Cys6_DnaBD"/>
</dbReference>
<dbReference type="InterPro" id="IPR021858">
    <property type="entry name" value="Fun_TF"/>
</dbReference>
<dbReference type="GO" id="GO:0000981">
    <property type="term" value="F:DNA-binding transcription factor activity, RNA polymerase II-specific"/>
    <property type="evidence" value="ECO:0007669"/>
    <property type="project" value="InterPro"/>
</dbReference>
<dbReference type="EMBL" id="LN679112">
    <property type="protein sequence ID" value="CEL53616.1"/>
    <property type="molecule type" value="Genomic_DNA"/>
</dbReference>
<evidence type="ECO:0000313" key="5">
    <source>
        <dbReference type="EMBL" id="CEL53616.1"/>
    </source>
</evidence>
<dbReference type="GO" id="GO:0005634">
    <property type="term" value="C:nucleus"/>
    <property type="evidence" value="ECO:0007669"/>
    <property type="project" value="UniProtKB-SubCell"/>
</dbReference>
<dbReference type="PROSITE" id="PS50048">
    <property type="entry name" value="ZN2_CY6_FUNGAL_2"/>
    <property type="match status" value="1"/>
</dbReference>
<protein>
    <recommendedName>
        <fullName evidence="4">Zn(2)-C6 fungal-type domain-containing protein</fullName>
    </recommendedName>
</protein>
<reference evidence="5 6" key="1">
    <citation type="submission" date="2014-11" db="EMBL/GenBank/DDBJ databases">
        <authorList>
            <person name="Wibberg Daniel"/>
        </authorList>
    </citation>
    <scope>NUCLEOTIDE SEQUENCE [LARGE SCALE GENOMIC DNA]</scope>
    <source>
        <strain evidence="5">Rhizoctonia solani AG1-IB 7/3/14</strain>
    </source>
</reference>
<feature type="region of interest" description="Disordered" evidence="3">
    <location>
        <begin position="68"/>
        <end position="90"/>
    </location>
</feature>
<keyword evidence="2" id="KW-0539">Nucleus</keyword>
<dbReference type="SUPFAM" id="SSF57701">
    <property type="entry name" value="Zn2/Cys6 DNA-binding domain"/>
    <property type="match status" value="1"/>
</dbReference>
<comment type="subcellular location">
    <subcellularLocation>
        <location evidence="1">Nucleus</location>
    </subcellularLocation>
</comment>
<dbReference type="PROSITE" id="PS00463">
    <property type="entry name" value="ZN2_CY6_FUNGAL_1"/>
    <property type="match status" value="1"/>
</dbReference>
<evidence type="ECO:0000313" key="6">
    <source>
        <dbReference type="Proteomes" id="UP000059188"/>
    </source>
</evidence>
<dbReference type="PANTHER" id="PTHR37534:SF46">
    <property type="entry name" value="ZN(II)2CYS6 TRANSCRIPTION FACTOR (EUROFUNG)"/>
    <property type="match status" value="1"/>
</dbReference>
<dbReference type="OrthoDB" id="5419315at2759"/>
<feature type="compositionally biased region" description="Polar residues" evidence="3">
    <location>
        <begin position="105"/>
        <end position="114"/>
    </location>
</feature>
<dbReference type="CDD" id="cd00067">
    <property type="entry name" value="GAL4"/>
    <property type="match status" value="1"/>
</dbReference>
<dbReference type="Gene3D" id="4.10.240.10">
    <property type="entry name" value="Zn(2)-C6 fungal-type DNA-binding domain"/>
    <property type="match status" value="1"/>
</dbReference>
<dbReference type="AlphaFoldDB" id="A0A0B7F6D3"/>
<proteinExistence type="predicted"/>
<organism evidence="5 6">
    <name type="scientific">Thanatephorus cucumeris (strain AG1-IB / isolate 7/3/14)</name>
    <name type="common">Lettuce bottom rot fungus</name>
    <name type="synonym">Rhizoctonia solani</name>
    <dbReference type="NCBI Taxonomy" id="1108050"/>
    <lineage>
        <taxon>Eukaryota</taxon>
        <taxon>Fungi</taxon>
        <taxon>Dikarya</taxon>
        <taxon>Basidiomycota</taxon>
        <taxon>Agaricomycotina</taxon>
        <taxon>Agaricomycetes</taxon>
        <taxon>Cantharellales</taxon>
        <taxon>Ceratobasidiaceae</taxon>
        <taxon>Rhizoctonia</taxon>
        <taxon>Rhizoctonia solani AG-1</taxon>
    </lineage>
</organism>
<name>A0A0B7F6D3_THACB</name>
<dbReference type="PANTHER" id="PTHR37534">
    <property type="entry name" value="TRANSCRIPTIONAL ACTIVATOR PROTEIN UGA3"/>
    <property type="match status" value="1"/>
</dbReference>
<dbReference type="InterPro" id="IPR036864">
    <property type="entry name" value="Zn2-C6_fun-type_DNA-bd_sf"/>
</dbReference>
<dbReference type="Pfam" id="PF00172">
    <property type="entry name" value="Zn_clus"/>
    <property type="match status" value="1"/>
</dbReference>
<feature type="domain" description="Zn(2)-C6 fungal-type" evidence="4">
    <location>
        <begin position="34"/>
        <end position="62"/>
    </location>
</feature>
<feature type="compositionally biased region" description="Polar residues" evidence="3">
    <location>
        <begin position="121"/>
        <end position="132"/>
    </location>
</feature>
<evidence type="ECO:0000259" key="4">
    <source>
        <dbReference type="PROSITE" id="PS50048"/>
    </source>
</evidence>
<evidence type="ECO:0000256" key="2">
    <source>
        <dbReference type="ARBA" id="ARBA00023242"/>
    </source>
</evidence>
<dbReference type="Proteomes" id="UP000059188">
    <property type="component" value="Unassembled WGS sequence"/>
</dbReference>
<dbReference type="SMART" id="SM00066">
    <property type="entry name" value="GAL4"/>
    <property type="match status" value="1"/>
</dbReference>
<feature type="region of interest" description="Disordered" evidence="3">
    <location>
        <begin position="105"/>
        <end position="134"/>
    </location>
</feature>
<accession>A0A0B7F6D3</accession>
<dbReference type="GO" id="GO:0008270">
    <property type="term" value="F:zinc ion binding"/>
    <property type="evidence" value="ECO:0007669"/>
    <property type="project" value="InterPro"/>
</dbReference>